<feature type="region of interest" description="Disordered" evidence="1">
    <location>
        <begin position="574"/>
        <end position="692"/>
    </location>
</feature>
<evidence type="ECO:0000256" key="1">
    <source>
        <dbReference type="SAM" id="MobiDB-lite"/>
    </source>
</evidence>
<gene>
    <name evidence="3" type="ORF">EUX98_g8457</name>
</gene>
<feature type="compositionally biased region" description="Polar residues" evidence="1">
    <location>
        <begin position="609"/>
        <end position="619"/>
    </location>
</feature>
<feature type="compositionally biased region" description="Polar residues" evidence="1">
    <location>
        <begin position="577"/>
        <end position="587"/>
    </location>
</feature>
<dbReference type="EMBL" id="SGPM01000465">
    <property type="protein sequence ID" value="THH21061.1"/>
    <property type="molecule type" value="Genomic_DNA"/>
</dbReference>
<evidence type="ECO:0000256" key="2">
    <source>
        <dbReference type="SAM" id="Phobius"/>
    </source>
</evidence>
<protein>
    <submittedName>
        <fullName evidence="3">Uncharacterized protein</fullName>
    </submittedName>
</protein>
<evidence type="ECO:0000313" key="4">
    <source>
        <dbReference type="Proteomes" id="UP000308730"/>
    </source>
</evidence>
<sequence>MSNNFNNQPTAARKPLATLGNGSPTTPVLHRAPTIPEIPTPLFLETVKPLDKGADVSQYTAVGWTQEDQDQTDAETRKKVMKELVQSWMDRLQLISVITTFFAATEAQLLGITTPGPDDPSESRIEQAANAVLAGSLVTHVFAAILSFFAAFFLVRYRLNEATRAERKVEEGLKPGEVLTSEYHTVFSSNPHLLENCHTLCAPSAPFDSAVCRRRTLAPLAPLLLVHVVCSPFRGKLIPYTVRPSFHVERYRNPALVGSVVPDRHRLGRFDTSEHTQQYVAECNPHFFFSTLLFKWDTHVEYGLFLFCILLFSRVPGDIPLVFTAHVFSHYCSFFSTVNSSTKFVTTEFYAVFHAVEYSIIYTSAVFGFSQLHTRCLIYVGQQRICILRFSHIHTICIGYHHPFNVHWHVPLCVAFTSTVVVTAVVTPTVNPSTSEHTRTSSSNAGAIAGGVIGGVVGLAALILLFCKRRAPGTDGFDLAGDIAPYDYTPGAGAPAGTGGGYGQEMAQHGDSAPSFLGGGAGAAGVGAGAGLAAGAAATHRTAPSSAPSAYSQSDPAQSQYADYAAYAGYAASSQGHDSVTSPTSAGRSLFSGPPVNDHRHPSPGPSLAMTNNTNDNSTSSSSGAGAAGGPSGGLLAIPSNKEREARGPGFHVVNDVVQHQDGGRLDATPEDDEPQHTEIPPSYDSIPRERR</sequence>
<dbReference type="AlphaFoldDB" id="A0A4S4M999"/>
<proteinExistence type="predicted"/>
<feature type="transmembrane region" description="Helical" evidence="2">
    <location>
        <begin position="92"/>
        <end position="112"/>
    </location>
</feature>
<organism evidence="3 4">
    <name type="scientific">Antrodiella citrinella</name>
    <dbReference type="NCBI Taxonomy" id="2447956"/>
    <lineage>
        <taxon>Eukaryota</taxon>
        <taxon>Fungi</taxon>
        <taxon>Dikarya</taxon>
        <taxon>Basidiomycota</taxon>
        <taxon>Agaricomycotina</taxon>
        <taxon>Agaricomycetes</taxon>
        <taxon>Polyporales</taxon>
        <taxon>Steccherinaceae</taxon>
        <taxon>Antrodiella</taxon>
    </lineage>
</organism>
<dbReference type="OrthoDB" id="2653987at2759"/>
<accession>A0A4S4M999</accession>
<name>A0A4S4M999_9APHY</name>
<feature type="transmembrane region" description="Helical" evidence="2">
    <location>
        <begin position="408"/>
        <end position="427"/>
    </location>
</feature>
<keyword evidence="2" id="KW-0812">Transmembrane</keyword>
<keyword evidence="4" id="KW-1185">Reference proteome</keyword>
<comment type="caution">
    <text evidence="3">The sequence shown here is derived from an EMBL/GenBank/DDBJ whole genome shotgun (WGS) entry which is preliminary data.</text>
</comment>
<feature type="compositionally biased region" description="Polar residues" evidence="1">
    <location>
        <begin position="1"/>
        <end position="10"/>
    </location>
</feature>
<keyword evidence="2" id="KW-0472">Membrane</keyword>
<reference evidence="3 4" key="1">
    <citation type="submission" date="2019-02" db="EMBL/GenBank/DDBJ databases">
        <title>Genome sequencing of the rare red list fungi Antrodiella citrinella (Flaviporus citrinellus).</title>
        <authorList>
            <person name="Buettner E."/>
            <person name="Kellner H."/>
        </authorList>
    </citation>
    <scope>NUCLEOTIDE SEQUENCE [LARGE SCALE GENOMIC DNA]</scope>
    <source>
        <strain evidence="3 4">DSM 108506</strain>
    </source>
</reference>
<feature type="transmembrane region" description="Helical" evidence="2">
    <location>
        <begin position="447"/>
        <end position="467"/>
    </location>
</feature>
<dbReference type="Proteomes" id="UP000308730">
    <property type="component" value="Unassembled WGS sequence"/>
</dbReference>
<keyword evidence="2" id="KW-1133">Transmembrane helix</keyword>
<feature type="region of interest" description="Disordered" evidence="1">
    <location>
        <begin position="1"/>
        <end position="33"/>
    </location>
</feature>
<feature type="transmembrane region" description="Helical" evidence="2">
    <location>
        <begin position="132"/>
        <end position="155"/>
    </location>
</feature>
<evidence type="ECO:0000313" key="3">
    <source>
        <dbReference type="EMBL" id="THH21061.1"/>
    </source>
</evidence>